<dbReference type="AlphaFoldDB" id="A0AAD9P5V8"/>
<evidence type="ECO:0000313" key="2">
    <source>
        <dbReference type="Proteomes" id="UP001209878"/>
    </source>
</evidence>
<dbReference type="Proteomes" id="UP001209878">
    <property type="component" value="Unassembled WGS sequence"/>
</dbReference>
<evidence type="ECO:0000313" key="1">
    <source>
        <dbReference type="EMBL" id="KAK2188722.1"/>
    </source>
</evidence>
<comment type="caution">
    <text evidence="1">The sequence shown here is derived from an EMBL/GenBank/DDBJ whole genome shotgun (WGS) entry which is preliminary data.</text>
</comment>
<sequence>MYELICDDNYEACVQEVWKCAFLSSNNRPFFKGITIF</sequence>
<protein>
    <submittedName>
        <fullName evidence="1">Uncharacterized protein</fullName>
    </submittedName>
</protein>
<proteinExistence type="predicted"/>
<gene>
    <name evidence="1" type="ORF">NP493_125g00014</name>
</gene>
<dbReference type="EMBL" id="JAODUO010000124">
    <property type="protein sequence ID" value="KAK2188722.1"/>
    <property type="molecule type" value="Genomic_DNA"/>
</dbReference>
<name>A0AAD9P5V8_RIDPI</name>
<keyword evidence="2" id="KW-1185">Reference proteome</keyword>
<reference evidence="1" key="1">
    <citation type="journal article" date="2023" name="Mol. Biol. Evol.">
        <title>Third-Generation Sequencing Reveals the Adaptive Role of the Epigenome in Three Deep-Sea Polychaetes.</title>
        <authorList>
            <person name="Perez M."/>
            <person name="Aroh O."/>
            <person name="Sun Y."/>
            <person name="Lan Y."/>
            <person name="Juniper S.K."/>
            <person name="Young C.R."/>
            <person name="Angers B."/>
            <person name="Qian P.Y."/>
        </authorList>
    </citation>
    <scope>NUCLEOTIDE SEQUENCE</scope>
    <source>
        <strain evidence="1">R07B-5</strain>
    </source>
</reference>
<accession>A0AAD9P5V8</accession>
<organism evidence="1 2">
    <name type="scientific">Ridgeia piscesae</name>
    <name type="common">Tubeworm</name>
    <dbReference type="NCBI Taxonomy" id="27915"/>
    <lineage>
        <taxon>Eukaryota</taxon>
        <taxon>Metazoa</taxon>
        <taxon>Spiralia</taxon>
        <taxon>Lophotrochozoa</taxon>
        <taxon>Annelida</taxon>
        <taxon>Polychaeta</taxon>
        <taxon>Sedentaria</taxon>
        <taxon>Canalipalpata</taxon>
        <taxon>Sabellida</taxon>
        <taxon>Siboglinidae</taxon>
        <taxon>Ridgeia</taxon>
    </lineage>
</organism>